<feature type="transmembrane region" description="Helical" evidence="14">
    <location>
        <begin position="164"/>
        <end position="183"/>
    </location>
</feature>
<evidence type="ECO:0000256" key="10">
    <source>
        <dbReference type="ARBA" id="ARBA00023136"/>
    </source>
</evidence>
<dbReference type="NCBIfam" id="NF003354">
    <property type="entry name" value="PRK04388.1"/>
    <property type="match status" value="1"/>
</dbReference>
<dbReference type="InterPro" id="IPR050183">
    <property type="entry name" value="DsbB"/>
</dbReference>
<dbReference type="InterPro" id="IPR022920">
    <property type="entry name" value="Disulphide_bond_form_DsbB"/>
</dbReference>
<keyword evidence="5" id="KW-0997">Cell inner membrane</keyword>
<protein>
    <submittedName>
        <fullName evidence="15">Disulfide bond formation protein B</fullName>
    </submittedName>
</protein>
<dbReference type="GO" id="GO:0006457">
    <property type="term" value="P:protein folding"/>
    <property type="evidence" value="ECO:0007669"/>
    <property type="project" value="InterPro"/>
</dbReference>
<organism evidence="15">
    <name type="scientific">mine drainage metagenome</name>
    <dbReference type="NCBI Taxonomy" id="410659"/>
    <lineage>
        <taxon>unclassified sequences</taxon>
        <taxon>metagenomes</taxon>
        <taxon>ecological metagenomes</taxon>
    </lineage>
</organism>
<evidence type="ECO:0000256" key="6">
    <source>
        <dbReference type="ARBA" id="ARBA00022692"/>
    </source>
</evidence>
<evidence type="ECO:0000256" key="3">
    <source>
        <dbReference type="ARBA" id="ARBA00022448"/>
    </source>
</evidence>
<gene>
    <name evidence="15" type="ORF">B1A_10248</name>
</gene>
<proteinExistence type="inferred from homology"/>
<evidence type="ECO:0000256" key="13">
    <source>
        <dbReference type="ARBA" id="ARBA00023284"/>
    </source>
</evidence>
<dbReference type="Pfam" id="PF02600">
    <property type="entry name" value="DsbB"/>
    <property type="match status" value="1"/>
</dbReference>
<keyword evidence="11" id="KW-1015">Disulfide bond</keyword>
<feature type="transmembrane region" description="Helical" evidence="14">
    <location>
        <begin position="91"/>
        <end position="113"/>
    </location>
</feature>
<dbReference type="PANTHER" id="PTHR36570">
    <property type="entry name" value="DISULFIDE BOND FORMATION PROTEIN B"/>
    <property type="match status" value="1"/>
</dbReference>
<evidence type="ECO:0000256" key="8">
    <source>
        <dbReference type="ARBA" id="ARBA00022989"/>
    </source>
</evidence>
<feature type="transmembrane region" description="Helical" evidence="14">
    <location>
        <begin position="34"/>
        <end position="52"/>
    </location>
</feature>
<keyword evidence="9" id="KW-0560">Oxidoreductase</keyword>
<keyword evidence="12" id="KW-0143">Chaperone</keyword>
<sequence>MARCVGRLFAFGNDTGATVRAGLNPLQWSFRARFGLGFVLCVALLAYALYVQFSLQIQPCPLCILQRIAFMVMGVVFLLGALHAPRAHGRWIYTLLVTVAAVLGAGVAARHLWLQMQPPNPFGSCGAPLNYMVENLPLTAVVRKIFIGSGDCALIDWRFMGMPMPFWTLLWYVLLGVWGLLAVRARK</sequence>
<evidence type="ECO:0000256" key="5">
    <source>
        <dbReference type="ARBA" id="ARBA00022519"/>
    </source>
</evidence>
<dbReference type="EMBL" id="AUZX01007297">
    <property type="protein sequence ID" value="EQD60116.1"/>
    <property type="molecule type" value="Genomic_DNA"/>
</dbReference>
<accession>T1AI10</accession>
<dbReference type="SUPFAM" id="SSF158442">
    <property type="entry name" value="DsbB-like"/>
    <property type="match status" value="1"/>
</dbReference>
<dbReference type="Gene3D" id="1.20.1550.10">
    <property type="entry name" value="DsbB-like"/>
    <property type="match status" value="1"/>
</dbReference>
<reference evidence="15" key="2">
    <citation type="journal article" date="2014" name="ISME J.">
        <title>Microbial stratification in low pH oxic and suboxic macroscopic growths along an acid mine drainage.</title>
        <authorList>
            <person name="Mendez-Garcia C."/>
            <person name="Mesa V."/>
            <person name="Sprenger R.R."/>
            <person name="Richter M."/>
            <person name="Diez M.S."/>
            <person name="Solano J."/>
            <person name="Bargiela R."/>
            <person name="Golyshina O.V."/>
            <person name="Manteca A."/>
            <person name="Ramos J.L."/>
            <person name="Gallego J.R."/>
            <person name="Llorente I."/>
            <person name="Martins Dos Santos V.A."/>
            <person name="Jensen O.N."/>
            <person name="Pelaez A.I."/>
            <person name="Sanchez J."/>
            <person name="Ferrer M."/>
        </authorList>
    </citation>
    <scope>NUCLEOTIDE SEQUENCE</scope>
</reference>
<evidence type="ECO:0000256" key="1">
    <source>
        <dbReference type="ARBA" id="ARBA00004429"/>
    </source>
</evidence>
<name>T1AI10_9ZZZZ</name>
<evidence type="ECO:0000256" key="9">
    <source>
        <dbReference type="ARBA" id="ARBA00023002"/>
    </source>
</evidence>
<feature type="transmembrane region" description="Helical" evidence="14">
    <location>
        <begin position="64"/>
        <end position="84"/>
    </location>
</feature>
<dbReference type="AlphaFoldDB" id="T1AI10"/>
<keyword evidence="4" id="KW-1003">Cell membrane</keyword>
<keyword evidence="7" id="KW-0249">Electron transport</keyword>
<evidence type="ECO:0000256" key="4">
    <source>
        <dbReference type="ARBA" id="ARBA00022475"/>
    </source>
</evidence>
<keyword evidence="6 14" id="KW-0812">Transmembrane</keyword>
<evidence type="ECO:0000256" key="12">
    <source>
        <dbReference type="ARBA" id="ARBA00023186"/>
    </source>
</evidence>
<reference evidence="15" key="1">
    <citation type="submission" date="2013-08" db="EMBL/GenBank/DDBJ databases">
        <authorList>
            <person name="Mendez C."/>
            <person name="Richter M."/>
            <person name="Ferrer M."/>
            <person name="Sanchez J."/>
        </authorList>
    </citation>
    <scope>NUCLEOTIDE SEQUENCE</scope>
</reference>
<keyword evidence="13" id="KW-0676">Redox-active center</keyword>
<dbReference type="InterPro" id="IPR023380">
    <property type="entry name" value="DsbB-like_sf"/>
</dbReference>
<comment type="similarity">
    <text evidence="2">Belongs to the DsbB family.</text>
</comment>
<comment type="caution">
    <text evidence="15">The sequence shown here is derived from an EMBL/GenBank/DDBJ whole genome shotgun (WGS) entry which is preliminary data.</text>
</comment>
<dbReference type="InterPro" id="IPR003752">
    <property type="entry name" value="DiS_bond_form_DsbB/BdbC"/>
</dbReference>
<evidence type="ECO:0000256" key="2">
    <source>
        <dbReference type="ARBA" id="ARBA00008823"/>
    </source>
</evidence>
<dbReference type="GO" id="GO:0005886">
    <property type="term" value="C:plasma membrane"/>
    <property type="evidence" value="ECO:0007669"/>
    <property type="project" value="UniProtKB-SubCell"/>
</dbReference>
<evidence type="ECO:0000256" key="14">
    <source>
        <dbReference type="SAM" id="Phobius"/>
    </source>
</evidence>
<dbReference type="HAMAP" id="MF_00286">
    <property type="entry name" value="DsbB"/>
    <property type="match status" value="1"/>
</dbReference>
<evidence type="ECO:0000256" key="7">
    <source>
        <dbReference type="ARBA" id="ARBA00022982"/>
    </source>
</evidence>
<evidence type="ECO:0000313" key="15">
    <source>
        <dbReference type="EMBL" id="EQD60116.1"/>
    </source>
</evidence>
<dbReference type="PANTHER" id="PTHR36570:SF3">
    <property type="entry name" value="DISULFIDE BOND FORMATION PROTEIN B"/>
    <property type="match status" value="1"/>
</dbReference>
<keyword evidence="10 14" id="KW-0472">Membrane</keyword>
<evidence type="ECO:0000256" key="11">
    <source>
        <dbReference type="ARBA" id="ARBA00023157"/>
    </source>
</evidence>
<comment type="subcellular location">
    <subcellularLocation>
        <location evidence="1">Cell inner membrane</location>
        <topology evidence="1">Multi-pass membrane protein</topology>
    </subcellularLocation>
</comment>
<keyword evidence="3" id="KW-0813">Transport</keyword>
<dbReference type="GO" id="GO:0015035">
    <property type="term" value="F:protein-disulfide reductase activity"/>
    <property type="evidence" value="ECO:0007669"/>
    <property type="project" value="InterPro"/>
</dbReference>
<keyword evidence="8 14" id="KW-1133">Transmembrane helix</keyword>